<gene>
    <name evidence="9" type="ORF">Ade02nite_69690</name>
</gene>
<keyword evidence="4" id="KW-0274">FAD</keyword>
<keyword evidence="5" id="KW-0520">NAD</keyword>
<reference evidence="9 10" key="1">
    <citation type="submission" date="2021-01" db="EMBL/GenBank/DDBJ databases">
        <title>Whole genome shotgun sequence of Actinoplanes deccanensis NBRC 13994.</title>
        <authorList>
            <person name="Komaki H."/>
            <person name="Tamura T."/>
        </authorList>
    </citation>
    <scope>NUCLEOTIDE SEQUENCE [LARGE SCALE GENOMIC DNA]</scope>
    <source>
        <strain evidence="9 10">NBRC 13994</strain>
    </source>
</reference>
<dbReference type="InterPro" id="IPR004099">
    <property type="entry name" value="Pyr_nucl-diS_OxRdtase_dimer"/>
</dbReference>
<evidence type="ECO:0000256" key="2">
    <source>
        <dbReference type="ARBA" id="ARBA00007532"/>
    </source>
</evidence>
<feature type="region of interest" description="Disordered" evidence="6">
    <location>
        <begin position="258"/>
        <end position="289"/>
    </location>
</feature>
<evidence type="ECO:0000259" key="8">
    <source>
        <dbReference type="Pfam" id="PF07992"/>
    </source>
</evidence>
<protein>
    <submittedName>
        <fullName evidence="9">Oxidoreductase</fullName>
    </submittedName>
</protein>
<dbReference type="SUPFAM" id="SSF51905">
    <property type="entry name" value="FAD/NAD(P)-binding domain"/>
    <property type="match status" value="1"/>
</dbReference>
<dbReference type="PANTHER" id="PTHR22912">
    <property type="entry name" value="DISULFIDE OXIDOREDUCTASE"/>
    <property type="match status" value="1"/>
</dbReference>
<evidence type="ECO:0000313" key="9">
    <source>
        <dbReference type="EMBL" id="GID78328.1"/>
    </source>
</evidence>
<comment type="caution">
    <text evidence="9">The sequence shown here is derived from an EMBL/GenBank/DDBJ whole genome shotgun (WGS) entry which is preliminary data.</text>
</comment>
<organism evidence="9 10">
    <name type="scientific">Paractinoplanes deccanensis</name>
    <dbReference type="NCBI Taxonomy" id="113561"/>
    <lineage>
        <taxon>Bacteria</taxon>
        <taxon>Bacillati</taxon>
        <taxon>Actinomycetota</taxon>
        <taxon>Actinomycetes</taxon>
        <taxon>Micromonosporales</taxon>
        <taxon>Micromonosporaceae</taxon>
        <taxon>Paractinoplanes</taxon>
    </lineage>
</organism>
<dbReference type="InterPro" id="IPR050151">
    <property type="entry name" value="Class-I_Pyr_Nuc-Dis_Oxidored"/>
</dbReference>
<dbReference type="RefSeq" id="WP_203773154.1">
    <property type="nucleotide sequence ID" value="NZ_BAAABO010000028.1"/>
</dbReference>
<evidence type="ECO:0000256" key="5">
    <source>
        <dbReference type="ARBA" id="ARBA00023027"/>
    </source>
</evidence>
<comment type="similarity">
    <text evidence="2">Belongs to the class-I pyridine nucleotide-disulfide oxidoreductase family.</text>
</comment>
<name>A0ABQ3YEC5_9ACTN</name>
<dbReference type="EMBL" id="BOMI01000145">
    <property type="protein sequence ID" value="GID78328.1"/>
    <property type="molecule type" value="Genomic_DNA"/>
</dbReference>
<accession>A0ABQ3YEC5</accession>
<dbReference type="SUPFAM" id="SSF55424">
    <property type="entry name" value="FAD/NAD-linked reductases, dimerisation (C-terminal) domain"/>
    <property type="match status" value="1"/>
</dbReference>
<dbReference type="PANTHER" id="PTHR22912:SF151">
    <property type="entry name" value="DIHYDROLIPOYL DEHYDROGENASE, MITOCHONDRIAL"/>
    <property type="match status" value="1"/>
</dbReference>
<dbReference type="InterPro" id="IPR001100">
    <property type="entry name" value="Pyr_nuc-diS_OxRdtase"/>
</dbReference>
<evidence type="ECO:0000256" key="4">
    <source>
        <dbReference type="ARBA" id="ARBA00022827"/>
    </source>
</evidence>
<dbReference type="Proteomes" id="UP000609879">
    <property type="component" value="Unassembled WGS sequence"/>
</dbReference>
<dbReference type="InterPro" id="IPR023753">
    <property type="entry name" value="FAD/NAD-binding_dom"/>
</dbReference>
<keyword evidence="10" id="KW-1185">Reference proteome</keyword>
<feature type="domain" description="FAD/NAD(P)-binding" evidence="8">
    <location>
        <begin position="6"/>
        <end position="356"/>
    </location>
</feature>
<dbReference type="InterPro" id="IPR036188">
    <property type="entry name" value="FAD/NAD-bd_sf"/>
</dbReference>
<dbReference type="PIRSF" id="PIRSF000350">
    <property type="entry name" value="Mercury_reductase_MerA"/>
    <property type="match status" value="1"/>
</dbReference>
<evidence type="ECO:0000256" key="6">
    <source>
        <dbReference type="SAM" id="MobiDB-lite"/>
    </source>
</evidence>
<dbReference type="InterPro" id="IPR016156">
    <property type="entry name" value="FAD/NAD-linked_Rdtase_dimer_sf"/>
</dbReference>
<evidence type="ECO:0000259" key="7">
    <source>
        <dbReference type="Pfam" id="PF02852"/>
    </source>
</evidence>
<dbReference type="PRINTS" id="PR00411">
    <property type="entry name" value="PNDRDTASEI"/>
</dbReference>
<dbReference type="Pfam" id="PF02852">
    <property type="entry name" value="Pyr_redox_dim"/>
    <property type="match status" value="1"/>
</dbReference>
<dbReference type="Pfam" id="PF07992">
    <property type="entry name" value="Pyr_redox_2"/>
    <property type="match status" value="1"/>
</dbReference>
<dbReference type="PRINTS" id="PR00368">
    <property type="entry name" value="FADPNR"/>
</dbReference>
<dbReference type="Gene3D" id="3.30.390.30">
    <property type="match status" value="1"/>
</dbReference>
<sequence>MAGATYDVVVIGAGPVGENVAARVVRGGLTAAVVERELVGGECSYWACMPTKALLRGAAALRAARQVPGAREAVTGELDVAAVLRRRDEFASYWKDSGQVSWLDSAGIALHRGQGRIAADRVVEVTGEDGTTTLLTARHAVVVATGSSALVPDIPGLRAAAPWTSREAAAAGTVPGRLAVIGGGVVASEMATAYAALGSKVTVLARDGVLPFVEPFAAELVTGSLREAGVSVRSGAEAASVTRNGNGTVVVTLAGGERTEAAGERTEAGGERTEAGGERTQAAEKRTEPGAERIEADELLVAVGRTPNTGDLGLDRVGLEPGAWLTVDDTLRVPGVEWLYAAGDVNGRVLLTHQGKYQARAVGDLIVARAGGEPVATPPSVPYPQVIFTDPEVASVGMTAAAAEAAGLRVRVVDHDLAAVAGAALHADGYRGRARMVVDEDRRVIVGVTFAGPDVAELLHAATIAVAGEVPLDRLWHAVPAYPTVSEVWLRLLEAYGL</sequence>
<evidence type="ECO:0000256" key="1">
    <source>
        <dbReference type="ARBA" id="ARBA00001974"/>
    </source>
</evidence>
<evidence type="ECO:0000256" key="3">
    <source>
        <dbReference type="ARBA" id="ARBA00022630"/>
    </source>
</evidence>
<proteinExistence type="inferred from homology"/>
<evidence type="ECO:0000313" key="10">
    <source>
        <dbReference type="Proteomes" id="UP000609879"/>
    </source>
</evidence>
<dbReference type="Gene3D" id="3.50.50.60">
    <property type="entry name" value="FAD/NAD(P)-binding domain"/>
    <property type="match status" value="4"/>
</dbReference>
<keyword evidence="3" id="KW-0285">Flavoprotein</keyword>
<comment type="cofactor">
    <cofactor evidence="1">
        <name>FAD</name>
        <dbReference type="ChEBI" id="CHEBI:57692"/>
    </cofactor>
</comment>
<feature type="domain" description="Pyridine nucleotide-disulphide oxidoreductase dimerisation" evidence="7">
    <location>
        <begin position="384"/>
        <end position="489"/>
    </location>
</feature>